<keyword evidence="4" id="KW-0808">Transferase</keyword>
<proteinExistence type="inferred from homology"/>
<evidence type="ECO:0000256" key="10">
    <source>
        <dbReference type="SAM" id="Phobius"/>
    </source>
</evidence>
<evidence type="ECO:0000256" key="7">
    <source>
        <dbReference type="ARBA" id="ARBA00022824"/>
    </source>
</evidence>
<feature type="transmembrane region" description="Helical" evidence="10">
    <location>
        <begin position="214"/>
        <end position="233"/>
    </location>
</feature>
<dbReference type="GO" id="GO:0043048">
    <property type="term" value="P:dolichyl monophosphate biosynthetic process"/>
    <property type="evidence" value="ECO:0007669"/>
    <property type="project" value="TreeGrafter"/>
</dbReference>
<feature type="transmembrane region" description="Helical" evidence="10">
    <location>
        <begin position="312"/>
        <end position="330"/>
    </location>
</feature>
<evidence type="ECO:0000313" key="11">
    <source>
        <dbReference type="EMBL" id="NOV50400.1"/>
    </source>
</evidence>
<protein>
    <recommendedName>
        <fullName evidence="3">dolichol kinase</fullName>
        <ecNumber evidence="3">2.7.1.108</ecNumber>
    </recommendedName>
</protein>
<comment type="subcellular location">
    <subcellularLocation>
        <location evidence="1">Endoplasmic reticulum membrane</location>
        <topology evidence="1">Multi-pass membrane protein</topology>
    </subcellularLocation>
</comment>
<evidence type="ECO:0000256" key="3">
    <source>
        <dbReference type="ARBA" id="ARBA00012132"/>
    </source>
</evidence>
<evidence type="ECO:0000256" key="2">
    <source>
        <dbReference type="ARBA" id="ARBA00010794"/>
    </source>
</evidence>
<keyword evidence="9 10" id="KW-0472">Membrane</keyword>
<evidence type="ECO:0000256" key="9">
    <source>
        <dbReference type="ARBA" id="ARBA00023136"/>
    </source>
</evidence>
<feature type="transmembrane region" description="Helical" evidence="10">
    <location>
        <begin position="345"/>
        <end position="369"/>
    </location>
</feature>
<evidence type="ECO:0000256" key="1">
    <source>
        <dbReference type="ARBA" id="ARBA00004477"/>
    </source>
</evidence>
<evidence type="ECO:0000256" key="6">
    <source>
        <dbReference type="ARBA" id="ARBA00022777"/>
    </source>
</evidence>
<evidence type="ECO:0000256" key="5">
    <source>
        <dbReference type="ARBA" id="ARBA00022692"/>
    </source>
</evidence>
<feature type="transmembrane region" description="Helical" evidence="10">
    <location>
        <begin position="173"/>
        <end position="194"/>
    </location>
</feature>
<evidence type="ECO:0000256" key="4">
    <source>
        <dbReference type="ARBA" id="ARBA00022679"/>
    </source>
</evidence>
<keyword evidence="8 10" id="KW-1133">Transmembrane helix</keyword>
<dbReference type="PANTHER" id="PTHR13205">
    <property type="entry name" value="TRANSMEMBRANE PROTEIN 15-RELATED"/>
    <property type="match status" value="1"/>
</dbReference>
<keyword evidence="5 10" id="KW-0812">Transmembrane</keyword>
<evidence type="ECO:0000256" key="8">
    <source>
        <dbReference type="ARBA" id="ARBA00022989"/>
    </source>
</evidence>
<dbReference type="GO" id="GO:0005789">
    <property type="term" value="C:endoplasmic reticulum membrane"/>
    <property type="evidence" value="ECO:0007669"/>
    <property type="project" value="UniProtKB-SubCell"/>
</dbReference>
<reference evidence="11" key="1">
    <citation type="submission" date="2020-03" db="EMBL/GenBank/DDBJ databases">
        <title>Transcriptomic Profiling of the Digestive Tract of the Rat Flea, Xenopsylla cheopis, Following Blood Feeding and Infection with Yersinia pestis.</title>
        <authorList>
            <person name="Bland D.M."/>
            <person name="Martens C.A."/>
            <person name="Virtaneva K."/>
            <person name="Kanakabandi K."/>
            <person name="Long D."/>
            <person name="Rosenke R."/>
            <person name="Saturday G.A."/>
            <person name="Hoyt F.H."/>
            <person name="Bruno D.P."/>
            <person name="Ribeiro J.M.C."/>
            <person name="Hinnebusch J."/>
        </authorList>
    </citation>
    <scope>NUCLEOTIDE SEQUENCE</scope>
</reference>
<feature type="transmembrane region" description="Helical" evidence="10">
    <location>
        <begin position="254"/>
        <end position="282"/>
    </location>
</feature>
<keyword evidence="6 11" id="KW-0418">Kinase</keyword>
<comment type="similarity">
    <text evidence="2">Belongs to the polyprenol kinase family.</text>
</comment>
<dbReference type="InterPro" id="IPR032974">
    <property type="entry name" value="Polypren_kinase"/>
</dbReference>
<feature type="transmembrane region" description="Helical" evidence="10">
    <location>
        <begin position="77"/>
        <end position="100"/>
    </location>
</feature>
<feature type="transmembrane region" description="Helical" evidence="10">
    <location>
        <begin position="20"/>
        <end position="41"/>
    </location>
</feature>
<dbReference type="EMBL" id="GIIL01006674">
    <property type="protein sequence ID" value="NOV50400.1"/>
    <property type="molecule type" value="Transcribed_RNA"/>
</dbReference>
<accession>A0A6M2DXJ5</accession>
<dbReference type="PANTHER" id="PTHR13205:SF15">
    <property type="entry name" value="DOLICHOL KINASE"/>
    <property type="match status" value="1"/>
</dbReference>
<sequence>MLIPIALIVSSLKYQAVSSIYYNLNVIAAIGISFVNILLIYTIAKKKSTDISLPKKLALAMLTSLLFWIILKKDWLFSILSGFGIIFSYIYILPFCLYILPLAFSFGEAAICAQGVILFIFSAIMNMFDIEFISCAAPNTNSRISDTVLQVGILGIGLIASIISSFKSIQNSVGFYITSASVILIAMFPMMHKLLNQSPLIWILMFMFSSINKVYVILYWATCVLIAILLMYFQVHKGEKASTALRKYFHILAVFIYLPGFLFECTLLYIATGVVFAIFIILEIMRKLDVWPFGSILQLGFSIYADEKDAAQIALSSIYLLVGCTLPIWLHPSPCDLTDSVGFNLLPLLSGILSVGIGDTMASVIGSNFGKHKWSGSNKSVEGTLSNICFQLLFISFLVYSGFIIINYYTIFQIVFAIVINALIEATTDQVDNLVLPIITYILLL</sequence>
<dbReference type="GO" id="GO:0004168">
    <property type="term" value="F:dolichol kinase activity"/>
    <property type="evidence" value="ECO:0007669"/>
    <property type="project" value="UniProtKB-EC"/>
</dbReference>
<name>A0A6M2DXJ5_XENCH</name>
<organism evidence="11">
    <name type="scientific">Xenopsylla cheopis</name>
    <name type="common">Oriental rat flea</name>
    <name type="synonym">Pulex cheopis</name>
    <dbReference type="NCBI Taxonomy" id="163159"/>
    <lineage>
        <taxon>Eukaryota</taxon>
        <taxon>Metazoa</taxon>
        <taxon>Ecdysozoa</taxon>
        <taxon>Arthropoda</taxon>
        <taxon>Hexapoda</taxon>
        <taxon>Insecta</taxon>
        <taxon>Pterygota</taxon>
        <taxon>Neoptera</taxon>
        <taxon>Endopterygota</taxon>
        <taxon>Siphonaptera</taxon>
        <taxon>Pulicidae</taxon>
        <taxon>Xenopsyllinae</taxon>
        <taxon>Xenopsylla</taxon>
    </lineage>
</organism>
<dbReference type="AlphaFoldDB" id="A0A6M2DXJ5"/>
<dbReference type="EC" id="2.7.1.108" evidence="3"/>
<keyword evidence="7" id="KW-0256">Endoplasmic reticulum</keyword>
<feature type="transmembrane region" description="Helical" evidence="10">
    <location>
        <begin position="148"/>
        <end position="166"/>
    </location>
</feature>
<feature type="transmembrane region" description="Helical" evidence="10">
    <location>
        <begin position="109"/>
        <end position="128"/>
    </location>
</feature>